<feature type="compositionally biased region" description="Basic residues" evidence="3">
    <location>
        <begin position="7"/>
        <end position="21"/>
    </location>
</feature>
<evidence type="ECO:0008006" key="5">
    <source>
        <dbReference type="Google" id="ProtNLM"/>
    </source>
</evidence>
<dbReference type="Gene3D" id="2.30.22.10">
    <property type="entry name" value="Head domain of nucleotide exchange factor GrpE"/>
    <property type="match status" value="1"/>
</dbReference>
<dbReference type="GO" id="GO:0042803">
    <property type="term" value="F:protein homodimerization activity"/>
    <property type="evidence" value="ECO:0007669"/>
    <property type="project" value="InterPro"/>
</dbReference>
<proteinExistence type="inferred from homology"/>
<dbReference type="SUPFAM" id="SSF58014">
    <property type="entry name" value="Coiled-coil domain of nucleotide exchange factor GrpE"/>
    <property type="match status" value="1"/>
</dbReference>
<protein>
    <recommendedName>
        <fullName evidence="5">HSP-70 cofactor</fullName>
    </recommendedName>
</protein>
<dbReference type="EMBL" id="UINC01005990">
    <property type="protein sequence ID" value="SVA24798.1"/>
    <property type="molecule type" value="Genomic_DNA"/>
</dbReference>
<dbReference type="HAMAP" id="MF_01151">
    <property type="entry name" value="GrpE"/>
    <property type="match status" value="1"/>
</dbReference>
<dbReference type="Gene3D" id="3.90.20.20">
    <property type="match status" value="1"/>
</dbReference>
<dbReference type="PRINTS" id="PR00773">
    <property type="entry name" value="GRPEPROTEIN"/>
</dbReference>
<organism evidence="4">
    <name type="scientific">marine metagenome</name>
    <dbReference type="NCBI Taxonomy" id="408172"/>
    <lineage>
        <taxon>unclassified sequences</taxon>
        <taxon>metagenomes</taxon>
        <taxon>ecological metagenomes</taxon>
    </lineage>
</organism>
<dbReference type="AlphaFoldDB" id="A0A381UB34"/>
<dbReference type="GO" id="GO:0000774">
    <property type="term" value="F:adenyl-nucleotide exchange factor activity"/>
    <property type="evidence" value="ECO:0007669"/>
    <property type="project" value="InterPro"/>
</dbReference>
<comment type="similarity">
    <text evidence="1">Belongs to the GrpE family.</text>
</comment>
<dbReference type="PANTHER" id="PTHR21237">
    <property type="entry name" value="GRPE PROTEIN"/>
    <property type="match status" value="1"/>
</dbReference>
<evidence type="ECO:0000256" key="2">
    <source>
        <dbReference type="ARBA" id="ARBA00023186"/>
    </source>
</evidence>
<dbReference type="InterPro" id="IPR013805">
    <property type="entry name" value="GrpE_CC"/>
</dbReference>
<dbReference type="GO" id="GO:0006457">
    <property type="term" value="P:protein folding"/>
    <property type="evidence" value="ECO:0007669"/>
    <property type="project" value="InterPro"/>
</dbReference>
<name>A0A381UB34_9ZZZZ</name>
<dbReference type="GO" id="GO:0051082">
    <property type="term" value="F:unfolded protein binding"/>
    <property type="evidence" value="ECO:0007669"/>
    <property type="project" value="TreeGrafter"/>
</dbReference>
<feature type="region of interest" description="Disordered" evidence="3">
    <location>
        <begin position="1"/>
        <end position="30"/>
    </location>
</feature>
<dbReference type="Pfam" id="PF01025">
    <property type="entry name" value="GrpE"/>
    <property type="match status" value="1"/>
</dbReference>
<dbReference type="InterPro" id="IPR000740">
    <property type="entry name" value="GrpE"/>
</dbReference>
<gene>
    <name evidence="4" type="ORF">METZ01_LOCUS77652</name>
</gene>
<dbReference type="CDD" id="cd00446">
    <property type="entry name" value="GrpE"/>
    <property type="match status" value="1"/>
</dbReference>
<sequence length="181" mass="21250">MAEKKGIKTKKHTKVKKRINASKRSIQKNNDRAKELELQLNELQDKQLRLKAEFENFRKRKQREISELFQYDGERVIKEILPLIDDLERMAKAAEDQNDKAEVSLLEGVQMVESKIKKFLGLHEIIPFGEEGESLDSELHDAMLTETNEEMDDNIILDVFEKGYRYRGKVIRHARVIVNKK</sequence>
<reference evidence="4" key="1">
    <citation type="submission" date="2018-05" db="EMBL/GenBank/DDBJ databases">
        <authorList>
            <person name="Lanie J.A."/>
            <person name="Ng W.-L."/>
            <person name="Kazmierczak K.M."/>
            <person name="Andrzejewski T.M."/>
            <person name="Davidsen T.M."/>
            <person name="Wayne K.J."/>
            <person name="Tettelin H."/>
            <person name="Glass J.I."/>
            <person name="Rusch D."/>
            <person name="Podicherti R."/>
            <person name="Tsui H.-C.T."/>
            <person name="Winkler M.E."/>
        </authorList>
    </citation>
    <scope>NUCLEOTIDE SEQUENCE</scope>
</reference>
<evidence type="ECO:0000256" key="3">
    <source>
        <dbReference type="SAM" id="MobiDB-lite"/>
    </source>
</evidence>
<dbReference type="PROSITE" id="PS01071">
    <property type="entry name" value="GRPE"/>
    <property type="match status" value="1"/>
</dbReference>
<evidence type="ECO:0000256" key="1">
    <source>
        <dbReference type="ARBA" id="ARBA00009054"/>
    </source>
</evidence>
<dbReference type="GO" id="GO:0051087">
    <property type="term" value="F:protein-folding chaperone binding"/>
    <property type="evidence" value="ECO:0007669"/>
    <property type="project" value="InterPro"/>
</dbReference>
<evidence type="ECO:0000313" key="4">
    <source>
        <dbReference type="EMBL" id="SVA24798.1"/>
    </source>
</evidence>
<dbReference type="InterPro" id="IPR009012">
    <property type="entry name" value="GrpE_head"/>
</dbReference>
<keyword evidence="2" id="KW-0143">Chaperone</keyword>
<dbReference type="SUPFAM" id="SSF51064">
    <property type="entry name" value="Head domain of nucleotide exchange factor GrpE"/>
    <property type="match status" value="1"/>
</dbReference>
<accession>A0A381UB34</accession>
<dbReference type="PANTHER" id="PTHR21237:SF23">
    <property type="entry name" value="GRPE PROTEIN HOMOLOG, MITOCHONDRIAL"/>
    <property type="match status" value="1"/>
</dbReference>